<dbReference type="Pfam" id="PF00135">
    <property type="entry name" value="COesterase"/>
    <property type="match status" value="1"/>
</dbReference>
<dbReference type="InterPro" id="IPR051093">
    <property type="entry name" value="Neuroligin/BSAL"/>
</dbReference>
<evidence type="ECO:0000259" key="4">
    <source>
        <dbReference type="Pfam" id="PF00135"/>
    </source>
</evidence>
<keyword evidence="3" id="KW-0325">Glycoprotein</keyword>
<dbReference type="OrthoDB" id="3200163at2759"/>
<dbReference type="SUPFAM" id="SSF53474">
    <property type="entry name" value="alpha/beta-Hydrolases"/>
    <property type="match status" value="1"/>
</dbReference>
<dbReference type="PANTHER" id="PTHR43903">
    <property type="entry name" value="NEUROLIGIN"/>
    <property type="match status" value="1"/>
</dbReference>
<accession>A0A7R8WNE9</accession>
<sequence length="547" mass="61894">MHPSVRKCYRICLPKEKLFFECPEEDPALPSIIIGFSDTKHQSTSILLSVNMFRAVLSVFLSALLIQQGAATHTELTAFEDVVSGLLLGQHLNLVFNSEECGVDVGGDFVRAITSIPIKFWRWVELEPGVTRVSFTHTFVAPFSDEYSYDNFQVAIWSNDGQPFEHIEFVDQEYLKADQMDLFALTTSLYPSGEIVVRSEVWNLDNWDVDMEGLLTCQYDDVMTFTLEPEEDEVEYTSYDEMVEGLLSGHELEVVFDTFDCVKIPGEAPGPHRIYVENIQQWQLGATGTGQTFVRFSTYHFRNDADPVLEFEEFDIFSDGNMFMATMQMDLSTGNVNFRDNYLCQLGTDARVFGFLGDTTRVTDFSELTEAVEMGYHMTTVIDYNQCNSTIVGDTALYLGMSFYELFETLDTSNATEVLTEHRGMVNLGLSDPQYSFYSLQRLVPYLRNQSEDCLYLNIYAPVTGNRRNLMSVVVFIHGESFDWGTGNVYDGRTLAGYGQIVVVTFNYRLGALGYLRPNAAGGSVANFALLDQIAALNWIKENIEQF</sequence>
<evidence type="ECO:0000313" key="5">
    <source>
        <dbReference type="EMBL" id="CAD7231814.1"/>
    </source>
</evidence>
<feature type="domain" description="Carboxylesterase type B" evidence="4">
    <location>
        <begin position="448"/>
        <end position="547"/>
    </location>
</feature>
<evidence type="ECO:0000256" key="2">
    <source>
        <dbReference type="ARBA" id="ARBA00022729"/>
    </source>
</evidence>
<evidence type="ECO:0000256" key="1">
    <source>
        <dbReference type="ARBA" id="ARBA00005964"/>
    </source>
</evidence>
<dbReference type="EMBL" id="OB663896">
    <property type="protein sequence ID" value="CAD7231814.1"/>
    <property type="molecule type" value="Genomic_DNA"/>
</dbReference>
<name>A0A7R8WNE9_9CRUS</name>
<dbReference type="AlphaFoldDB" id="A0A7R8WNE9"/>
<reference evidence="5" key="1">
    <citation type="submission" date="2020-11" db="EMBL/GenBank/DDBJ databases">
        <authorList>
            <person name="Tran Van P."/>
        </authorList>
    </citation>
    <scope>NUCLEOTIDE SEQUENCE</scope>
</reference>
<evidence type="ECO:0000256" key="3">
    <source>
        <dbReference type="ARBA" id="ARBA00023180"/>
    </source>
</evidence>
<organism evidence="5">
    <name type="scientific">Cyprideis torosa</name>
    <dbReference type="NCBI Taxonomy" id="163714"/>
    <lineage>
        <taxon>Eukaryota</taxon>
        <taxon>Metazoa</taxon>
        <taxon>Ecdysozoa</taxon>
        <taxon>Arthropoda</taxon>
        <taxon>Crustacea</taxon>
        <taxon>Oligostraca</taxon>
        <taxon>Ostracoda</taxon>
        <taxon>Podocopa</taxon>
        <taxon>Podocopida</taxon>
        <taxon>Cytherocopina</taxon>
        <taxon>Cytheroidea</taxon>
        <taxon>Cytherideidae</taxon>
        <taxon>Cyprideis</taxon>
    </lineage>
</organism>
<dbReference type="InterPro" id="IPR002018">
    <property type="entry name" value="CarbesteraseB"/>
</dbReference>
<feature type="non-terminal residue" evidence="5">
    <location>
        <position position="1"/>
    </location>
</feature>
<dbReference type="Gene3D" id="3.40.50.1820">
    <property type="entry name" value="alpha/beta hydrolase"/>
    <property type="match status" value="1"/>
</dbReference>
<dbReference type="PROSITE" id="PS00941">
    <property type="entry name" value="CARBOXYLESTERASE_B_2"/>
    <property type="match status" value="1"/>
</dbReference>
<keyword evidence="2" id="KW-0732">Signal</keyword>
<dbReference type="InterPro" id="IPR029058">
    <property type="entry name" value="AB_hydrolase_fold"/>
</dbReference>
<dbReference type="InterPro" id="IPR019819">
    <property type="entry name" value="Carboxylesterase_B_CS"/>
</dbReference>
<comment type="similarity">
    <text evidence="1">Belongs to the type-B carboxylesterase/lipase family.</text>
</comment>
<proteinExistence type="inferred from homology"/>
<gene>
    <name evidence="5" type="ORF">CTOB1V02_LOCUS9657</name>
</gene>
<protein>
    <recommendedName>
        <fullName evidence="4">Carboxylesterase type B domain-containing protein</fullName>
    </recommendedName>
</protein>